<feature type="compositionally biased region" description="Polar residues" evidence="1">
    <location>
        <begin position="1"/>
        <end position="10"/>
    </location>
</feature>
<comment type="caution">
    <text evidence="2">The sequence shown here is derived from an EMBL/GenBank/DDBJ whole genome shotgun (WGS) entry which is preliminary data.</text>
</comment>
<organism evidence="2 3">
    <name type="scientific">Silurus meridionalis</name>
    <name type="common">Southern catfish</name>
    <name type="synonym">Silurus soldatovi meridionalis</name>
    <dbReference type="NCBI Taxonomy" id="175797"/>
    <lineage>
        <taxon>Eukaryota</taxon>
        <taxon>Metazoa</taxon>
        <taxon>Chordata</taxon>
        <taxon>Craniata</taxon>
        <taxon>Vertebrata</taxon>
        <taxon>Euteleostomi</taxon>
        <taxon>Actinopterygii</taxon>
        <taxon>Neopterygii</taxon>
        <taxon>Teleostei</taxon>
        <taxon>Ostariophysi</taxon>
        <taxon>Siluriformes</taxon>
        <taxon>Siluridae</taxon>
        <taxon>Silurus</taxon>
    </lineage>
</organism>
<dbReference type="Proteomes" id="UP000606274">
    <property type="component" value="Unassembled WGS sequence"/>
</dbReference>
<name>A0A8T0BSX0_SILME</name>
<keyword evidence="3" id="KW-1185">Reference proteome</keyword>
<evidence type="ECO:0000313" key="3">
    <source>
        <dbReference type="Proteomes" id="UP000606274"/>
    </source>
</evidence>
<reference evidence="2" key="1">
    <citation type="submission" date="2020-08" db="EMBL/GenBank/DDBJ databases">
        <title>Chromosome-level assembly of Southern catfish (Silurus meridionalis) provides insights into visual adaptation to the nocturnal and benthic lifestyles.</title>
        <authorList>
            <person name="Zhang Y."/>
            <person name="Wang D."/>
            <person name="Peng Z."/>
        </authorList>
    </citation>
    <scope>NUCLEOTIDE SEQUENCE</scope>
    <source>
        <strain evidence="2">SWU-2019-XX</strain>
        <tissue evidence="2">Muscle</tissue>
    </source>
</reference>
<sequence length="121" mass="13516">MVLRSQTQAATDEDGAWGTVDSTEEEREEDWLPPVRPKGTASRTGAGPPIKPFEEGMAEVFRQFMHAQEQQEQRYLQALQTLQVTMQQAIQPASSSLGLESPRMELPTPAPRRISLSPRNP</sequence>
<dbReference type="EMBL" id="JABFDY010000004">
    <property type="protein sequence ID" value="KAF7708657.1"/>
    <property type="molecule type" value="Genomic_DNA"/>
</dbReference>
<feature type="region of interest" description="Disordered" evidence="1">
    <location>
        <begin position="1"/>
        <end position="52"/>
    </location>
</feature>
<evidence type="ECO:0000313" key="2">
    <source>
        <dbReference type="EMBL" id="KAF7708657.1"/>
    </source>
</evidence>
<feature type="compositionally biased region" description="Acidic residues" evidence="1">
    <location>
        <begin position="22"/>
        <end position="31"/>
    </location>
</feature>
<dbReference type="AlphaFoldDB" id="A0A8T0BSX0"/>
<proteinExistence type="predicted"/>
<protein>
    <submittedName>
        <fullName evidence="2">Uncharacterized protein</fullName>
    </submittedName>
</protein>
<evidence type="ECO:0000256" key="1">
    <source>
        <dbReference type="SAM" id="MobiDB-lite"/>
    </source>
</evidence>
<accession>A0A8T0BSX0</accession>
<gene>
    <name evidence="2" type="ORF">HF521_017714</name>
</gene>
<feature type="region of interest" description="Disordered" evidence="1">
    <location>
        <begin position="90"/>
        <end position="121"/>
    </location>
</feature>